<evidence type="ECO:0000313" key="3">
    <source>
        <dbReference type="Proteomes" id="UP000271624"/>
    </source>
</evidence>
<protein>
    <recommendedName>
        <fullName evidence="1">Filamentous haemagglutinin FhaB/tRNA nuclease CdiA-like TPS domain-containing protein</fullName>
    </recommendedName>
</protein>
<dbReference type="SUPFAM" id="SSF51126">
    <property type="entry name" value="Pectin lyase-like"/>
    <property type="match status" value="2"/>
</dbReference>
<dbReference type="Pfam" id="PF05860">
    <property type="entry name" value="TPS"/>
    <property type="match status" value="1"/>
</dbReference>
<reference evidence="2" key="1">
    <citation type="submission" date="2018-12" db="EMBL/GenBank/DDBJ databases">
        <authorList>
            <person name="Will S."/>
            <person name="Neumann-Schaal M."/>
            <person name="Henke P."/>
        </authorList>
    </citation>
    <scope>NUCLEOTIDE SEQUENCE</scope>
    <source>
        <strain evidence="2">PCC 7102</strain>
    </source>
</reference>
<comment type="caution">
    <text evidence="2">The sequence shown here is derived from an EMBL/GenBank/DDBJ whole genome shotgun (WGS) entry which is preliminary data.</text>
</comment>
<dbReference type="EMBL" id="RSCL01000003">
    <property type="protein sequence ID" value="RUT08288.1"/>
    <property type="molecule type" value="Genomic_DNA"/>
</dbReference>
<organism evidence="2 3">
    <name type="scientific">Dulcicalothrix desertica PCC 7102</name>
    <dbReference type="NCBI Taxonomy" id="232991"/>
    <lineage>
        <taxon>Bacteria</taxon>
        <taxon>Bacillati</taxon>
        <taxon>Cyanobacteriota</taxon>
        <taxon>Cyanophyceae</taxon>
        <taxon>Nostocales</taxon>
        <taxon>Calotrichaceae</taxon>
        <taxon>Dulcicalothrix</taxon>
    </lineage>
</organism>
<dbReference type="Gene3D" id="2.160.20.10">
    <property type="entry name" value="Single-stranded right-handed beta-helix, Pectin lyase-like"/>
    <property type="match status" value="2"/>
</dbReference>
<dbReference type="Proteomes" id="UP000271624">
    <property type="component" value="Unassembled WGS sequence"/>
</dbReference>
<accession>A0A433VQ99</accession>
<dbReference type="InterPro" id="IPR008638">
    <property type="entry name" value="FhaB/CdiA-like_TPS"/>
</dbReference>
<dbReference type="InterPro" id="IPR012334">
    <property type="entry name" value="Pectin_lyas_fold"/>
</dbReference>
<dbReference type="SMART" id="SM00912">
    <property type="entry name" value="Haemagg_act"/>
    <property type="match status" value="1"/>
</dbReference>
<feature type="domain" description="Filamentous haemagglutinin FhaB/tRNA nuclease CdiA-like TPS" evidence="1">
    <location>
        <begin position="43"/>
        <end position="154"/>
    </location>
</feature>
<evidence type="ECO:0000313" key="2">
    <source>
        <dbReference type="EMBL" id="RUT08288.1"/>
    </source>
</evidence>
<name>A0A433VQ99_9CYAN</name>
<reference evidence="2" key="2">
    <citation type="journal article" date="2019" name="Genome Biol. Evol.">
        <title>Day and night: Metabolic profiles and evolutionary relationships of six axenic non-marine cyanobacteria.</title>
        <authorList>
            <person name="Will S.E."/>
            <person name="Henke P."/>
            <person name="Boedeker C."/>
            <person name="Huang S."/>
            <person name="Brinkmann H."/>
            <person name="Rohde M."/>
            <person name="Jarek M."/>
            <person name="Friedl T."/>
            <person name="Seufert S."/>
            <person name="Schumacher M."/>
            <person name="Overmann J."/>
            <person name="Neumann-Schaal M."/>
            <person name="Petersen J."/>
        </authorList>
    </citation>
    <scope>NUCLEOTIDE SEQUENCE [LARGE SCALE GENOMIC DNA]</scope>
    <source>
        <strain evidence="2">PCC 7102</strain>
    </source>
</reference>
<dbReference type="NCBIfam" id="TIGR01901">
    <property type="entry name" value="adhes_NPXG"/>
    <property type="match status" value="1"/>
</dbReference>
<keyword evidence="3" id="KW-1185">Reference proteome</keyword>
<proteinExistence type="predicted"/>
<gene>
    <name evidence="2" type="ORF">DSM106972_014560</name>
</gene>
<evidence type="ECO:0000259" key="1">
    <source>
        <dbReference type="SMART" id="SM00912"/>
    </source>
</evidence>
<dbReference type="AlphaFoldDB" id="A0A433VQ99"/>
<sequence length="912" mass="93755">MQWGITCCLFCLETPKSVFAQSSNIIPDTTLGVESSIVIPFDTLGLPIDTINGGAVRGVNLLHSFEEFNVSEGRSAYFFSSSADIQNILARVTGRNASSILGTLGTLENINGAIYRSSANLFLMNPNGIIFGENARLDLAGSFVATTANAVEFGNEGVFSTSTPQVPQLLTVNPSALLLNQIPAPIINKSRAANSVISSFVEGLRVESKNLVLLGGDINFDGGVVNAFGGKVEVAGLAGVSKVGLDVNGNNIDLKFPENIRYSNISLDNNASIINGGNAGSEIKILGNQVTLNNGSQIVGVTTGNQTGKPVSIQASKLNISNESSVVASTQGSGSSGDILINAETLNIQNTAILSNLSSNGGNTGKIKIEANDVNLDNIAVIGILSLVTASNIDKTSGGNIEIDAKSINIQNSSGINNSSFLGQGVPGNVTLTTDSINLSNSIISATSLSTASGGNIVIDTQNLNINSGGQINNSSVDPVNPDFINYVQRAIVSFDPTLQERVLGVFQSWVNSDANVSNFGEGNSGNIDIRAEKSIVLSGTSPTGALNTISTETFGRGKAGNLTLTTSSLTITDGGISTQTSGAGDGGTLNVSAAKINLAGVRNRNGEIFRSGLLTSTTSNGAAGNAIINAGDLSISDGAEIAASTSGTGKAGDIIINASGVELNRNVRILASSTGSGTAGNINLTTTGRIRATDSNIQTSSLNSSGGKIDIAAERILLFGDSNIQTNVFTGAGGGGDITLTANYIIALNDSDILSFARDGKGGDIRFNTLGFFSSPLYRPNQATNAIQALNTNNRVDVNASGAVSGTVSGIRDISFLQNSLGELPQNLVDTNALLANSCIARRNNEENGTFFVTGSGGLPERPGDAPISDFSISNTAATTGAVSTWKIGDSIVEPSGVYRLPNGKRILTKC</sequence>
<dbReference type="InterPro" id="IPR011050">
    <property type="entry name" value="Pectin_lyase_fold/virulence"/>
</dbReference>